<dbReference type="InterPro" id="IPR028307">
    <property type="entry name" value="Lin-54_fam"/>
</dbReference>
<dbReference type="Proteomes" id="UP001279734">
    <property type="component" value="Unassembled WGS sequence"/>
</dbReference>
<comment type="subcellular location">
    <subcellularLocation>
        <location evidence="1">Nucleus</location>
    </subcellularLocation>
</comment>
<feature type="region of interest" description="Disordered" evidence="4">
    <location>
        <begin position="1"/>
        <end position="39"/>
    </location>
</feature>
<dbReference type="PANTHER" id="PTHR12446">
    <property type="entry name" value="TESMIN/TSO1-RELATED"/>
    <property type="match status" value="1"/>
</dbReference>
<proteinExistence type="inferred from homology"/>
<dbReference type="PANTHER" id="PTHR12446:SF34">
    <property type="entry name" value="PROTEIN LIN-54 HOMOLOG"/>
    <property type="match status" value="1"/>
</dbReference>
<dbReference type="GO" id="GO:0005634">
    <property type="term" value="C:nucleus"/>
    <property type="evidence" value="ECO:0007669"/>
    <property type="project" value="UniProtKB-SubCell"/>
</dbReference>
<keyword evidence="7" id="KW-1185">Reference proteome</keyword>
<protein>
    <recommendedName>
        <fullName evidence="5">CRC domain-containing protein</fullName>
    </recommendedName>
</protein>
<accession>A0AAD3SNQ1</accession>
<dbReference type="InterPro" id="IPR005172">
    <property type="entry name" value="CRC"/>
</dbReference>
<evidence type="ECO:0000313" key="6">
    <source>
        <dbReference type="EMBL" id="GMH13686.1"/>
    </source>
</evidence>
<organism evidence="6 7">
    <name type="scientific">Nepenthes gracilis</name>
    <name type="common">Slender pitcher plant</name>
    <dbReference type="NCBI Taxonomy" id="150966"/>
    <lineage>
        <taxon>Eukaryota</taxon>
        <taxon>Viridiplantae</taxon>
        <taxon>Streptophyta</taxon>
        <taxon>Embryophyta</taxon>
        <taxon>Tracheophyta</taxon>
        <taxon>Spermatophyta</taxon>
        <taxon>Magnoliopsida</taxon>
        <taxon>eudicotyledons</taxon>
        <taxon>Gunneridae</taxon>
        <taxon>Pentapetalae</taxon>
        <taxon>Caryophyllales</taxon>
        <taxon>Nepenthaceae</taxon>
        <taxon>Nepenthes</taxon>
    </lineage>
</organism>
<evidence type="ECO:0000256" key="1">
    <source>
        <dbReference type="ARBA" id="ARBA00004123"/>
    </source>
</evidence>
<dbReference type="InterPro" id="IPR033467">
    <property type="entry name" value="Tesmin/TSO1-like_CXC"/>
</dbReference>
<evidence type="ECO:0000256" key="4">
    <source>
        <dbReference type="SAM" id="MobiDB-lite"/>
    </source>
</evidence>
<name>A0AAD3SNQ1_NEPGR</name>
<evidence type="ECO:0000313" key="7">
    <source>
        <dbReference type="Proteomes" id="UP001279734"/>
    </source>
</evidence>
<feature type="compositionally biased region" description="Low complexity" evidence="4">
    <location>
        <begin position="60"/>
        <end position="77"/>
    </location>
</feature>
<dbReference type="GO" id="GO:0006355">
    <property type="term" value="P:regulation of DNA-templated transcription"/>
    <property type="evidence" value="ECO:0007669"/>
    <property type="project" value="TreeGrafter"/>
</dbReference>
<feature type="compositionally biased region" description="Low complexity" evidence="4">
    <location>
        <begin position="20"/>
        <end position="32"/>
    </location>
</feature>
<gene>
    <name evidence="6" type="ORF">Nepgr_015527</name>
</gene>
<reference evidence="6" key="1">
    <citation type="submission" date="2023-05" db="EMBL/GenBank/DDBJ databases">
        <title>Nepenthes gracilis genome sequencing.</title>
        <authorList>
            <person name="Fukushima K."/>
        </authorList>
    </citation>
    <scope>NUCLEOTIDE SEQUENCE</scope>
    <source>
        <strain evidence="6">SING2019-196</strain>
    </source>
</reference>
<dbReference type="PROSITE" id="PS51634">
    <property type="entry name" value="CRC"/>
    <property type="match status" value="1"/>
</dbReference>
<dbReference type="Pfam" id="PF03638">
    <property type="entry name" value="TCR"/>
    <property type="match status" value="2"/>
</dbReference>
<comment type="similarity">
    <text evidence="2">Belongs to the lin-54 family.</text>
</comment>
<feature type="domain" description="CRC" evidence="5">
    <location>
        <begin position="138"/>
        <end position="261"/>
    </location>
</feature>
<comment type="caution">
    <text evidence="6">The sequence shown here is derived from an EMBL/GenBank/DDBJ whole genome shotgun (WGS) entry which is preliminary data.</text>
</comment>
<feature type="region of interest" description="Disordered" evidence="4">
    <location>
        <begin position="51"/>
        <end position="140"/>
    </location>
</feature>
<feature type="region of interest" description="Disordered" evidence="4">
    <location>
        <begin position="426"/>
        <end position="466"/>
    </location>
</feature>
<dbReference type="SMART" id="SM01114">
    <property type="entry name" value="CXC"/>
    <property type="match status" value="2"/>
</dbReference>
<sequence length="662" mass="71665">MDMEQGEGGSDFPPKILQVETSTTAEIEASTTDCPSKKLARQLDFTAFSGASTGAMFPEQTHQTPSQSQAPSSTKSPSHAHPHGPNHYQPRPPPPAHPSMMISLPPQPVPPPVRNTKPESPRARPRPGVEAQDGTPKRQKQCNCKHSRCLKLYCECFASGTYCDGCNCVNCCNNVKNEVARREAVEVTLDRNPNAFRPKIASSPHGICDSREDAAEVVVGRHNKGCHCKKSGCLKKYCECFQANILCSGNCKCMDCKNFEGSEERQALLHGDHVNNIAYIQQAATIAAINGAIGSSGPAPISKKSKLQELVLGPTARDPFVQGLAQFQQVNHVTPSAPTSSMSLASISRSTEHGVLGSSKFTYRSLLADIIQPQDVKELCSVLVVLSEEAAKTFAENGSFVENLEDGSQEPSLASSMLDTLNGEKEAGDAKTANADRASINQANIIDPDESNSDDTDKSRSRPMSPGMLALMCNERDTIFMAAGSPCGFTGHVRAAALQLPVQCVTEVYAEQERIVLSKFRYFLNQLITLGEIKETGYSSLASSKSVSPKEEIIHDPTKSRKDNGDQVSPLSMFNCTVSPDYVQIIPEFSAYVHSILSSICFPISLSEICVAHVCLELLERVHCTTIPPSPPNQAAPTGILLLHFQAIFFNDLSISLTARRD</sequence>
<keyword evidence="3" id="KW-0539">Nucleus</keyword>
<dbReference type="AlphaFoldDB" id="A0AAD3SNQ1"/>
<evidence type="ECO:0000256" key="2">
    <source>
        <dbReference type="ARBA" id="ARBA00007267"/>
    </source>
</evidence>
<evidence type="ECO:0000259" key="5">
    <source>
        <dbReference type="PROSITE" id="PS51634"/>
    </source>
</evidence>
<evidence type="ECO:0000256" key="3">
    <source>
        <dbReference type="ARBA" id="ARBA00023242"/>
    </source>
</evidence>
<dbReference type="EMBL" id="BSYO01000013">
    <property type="protein sequence ID" value="GMH13686.1"/>
    <property type="molecule type" value="Genomic_DNA"/>
</dbReference>